<feature type="transmembrane region" description="Helical" evidence="1">
    <location>
        <begin position="411"/>
        <end position="429"/>
    </location>
</feature>
<dbReference type="AlphaFoldDB" id="A0A7I7XH73"/>
<protein>
    <recommendedName>
        <fullName evidence="4">Glycosyltransferase RgtA/B/C/D-like domain-containing protein</fullName>
    </recommendedName>
</protein>
<dbReference type="KEGG" id="mmag:MMAD_28290"/>
<feature type="transmembrane region" description="Helical" evidence="1">
    <location>
        <begin position="316"/>
        <end position="333"/>
    </location>
</feature>
<evidence type="ECO:0000313" key="3">
    <source>
        <dbReference type="Proteomes" id="UP000466517"/>
    </source>
</evidence>
<feature type="transmembrane region" description="Helical" evidence="1">
    <location>
        <begin position="379"/>
        <end position="399"/>
    </location>
</feature>
<organism evidence="2 3">
    <name type="scientific">Mycolicibacterium madagascariense</name>
    <dbReference type="NCBI Taxonomy" id="212765"/>
    <lineage>
        <taxon>Bacteria</taxon>
        <taxon>Bacillati</taxon>
        <taxon>Actinomycetota</taxon>
        <taxon>Actinomycetes</taxon>
        <taxon>Mycobacteriales</taxon>
        <taxon>Mycobacteriaceae</taxon>
        <taxon>Mycolicibacterium</taxon>
    </lineage>
</organism>
<keyword evidence="1" id="KW-0812">Transmembrane</keyword>
<feature type="transmembrane region" description="Helical" evidence="1">
    <location>
        <begin position="470"/>
        <end position="491"/>
    </location>
</feature>
<dbReference type="RefSeq" id="WP_163738117.1">
    <property type="nucleotide sequence ID" value="NZ_AP022610.1"/>
</dbReference>
<evidence type="ECO:0000256" key="1">
    <source>
        <dbReference type="SAM" id="Phobius"/>
    </source>
</evidence>
<feature type="transmembrane region" description="Helical" evidence="1">
    <location>
        <begin position="441"/>
        <end position="458"/>
    </location>
</feature>
<sequence length="649" mass="69566">MTATLARQDPDVIVGDDAATAESAAVGRQGPRVPSAILGSPMLVASAAVGSLVIGLSYRFSSQGRPAELYYLVFWAGLLTALLPVVARLTASNTRPTTRFLALALFGVVTLMPKILRNPTGPLYHDEYAHWREAVDVTSSGRLFQPNATIPIVEFFPGTSALTTTTESFGGLSPWSAGLLVVIALHVLGLFGVYVLGDALLSSPRAGAVAAAVYGINPSAIYFDTQYAYESLAVNFFLWALALTTLAKRADSARTRRAYSTAAVLAGAACVVTHHLTTIFLIVALLVVTATGVVRARLGRRRQPPDVAAPDTMRPWWVTLVCTTVIAVAWVMTCARPTLDYLSPYLGSAVGQLKSMSQNSGQGGRQLLAANVEPEWERLLTAAAPVVVLCCFIAAAALIRRTPITLDSPTWGMIVFGCGYFVSLPFILAPSGAEGARRSWGFTYVGVALVVALVAVHWPSDRPHWAGRSLAAPLQMTLLVTLVIGNVGGGLNDPYRFPGPFRWGTDTNSASAETRSVAEELGKIVGRSRVVTDAYTALELAAYGGLVVAAPSVGFPAWDLTQRDADPSPELARMLTYSDYDYLVVDIRMAQEAPFNGHNFGQNDPLLGHATPMANLTRLDHVPWAWRVMSTEHLRVYRLDLGAIARERG</sequence>
<dbReference type="Proteomes" id="UP000466517">
    <property type="component" value="Chromosome"/>
</dbReference>
<keyword evidence="3" id="KW-1185">Reference proteome</keyword>
<keyword evidence="1" id="KW-1133">Transmembrane helix</keyword>
<accession>A0A7I7XH73</accession>
<name>A0A7I7XH73_9MYCO</name>
<evidence type="ECO:0000313" key="2">
    <source>
        <dbReference type="EMBL" id="BBZ28534.1"/>
    </source>
</evidence>
<gene>
    <name evidence="2" type="ORF">MMAD_28290</name>
</gene>
<keyword evidence="1" id="KW-0472">Membrane</keyword>
<reference evidence="2 3" key="1">
    <citation type="journal article" date="2019" name="Emerg. Microbes Infect.">
        <title>Comprehensive subspecies identification of 175 nontuberculous mycobacteria species based on 7547 genomic profiles.</title>
        <authorList>
            <person name="Matsumoto Y."/>
            <person name="Kinjo T."/>
            <person name="Motooka D."/>
            <person name="Nabeya D."/>
            <person name="Jung N."/>
            <person name="Uechi K."/>
            <person name="Horii T."/>
            <person name="Iida T."/>
            <person name="Fujita J."/>
            <person name="Nakamura S."/>
        </authorList>
    </citation>
    <scope>NUCLEOTIDE SEQUENCE [LARGE SCALE GENOMIC DNA]</scope>
    <source>
        <strain evidence="2 3">JCM 13574</strain>
    </source>
</reference>
<feature type="transmembrane region" description="Helical" evidence="1">
    <location>
        <begin position="36"/>
        <end position="57"/>
    </location>
</feature>
<feature type="transmembrane region" description="Helical" evidence="1">
    <location>
        <begin position="99"/>
        <end position="116"/>
    </location>
</feature>
<feature type="transmembrane region" description="Helical" evidence="1">
    <location>
        <begin position="280"/>
        <end position="296"/>
    </location>
</feature>
<evidence type="ECO:0008006" key="4">
    <source>
        <dbReference type="Google" id="ProtNLM"/>
    </source>
</evidence>
<proteinExistence type="predicted"/>
<feature type="transmembrane region" description="Helical" evidence="1">
    <location>
        <begin position="227"/>
        <end position="246"/>
    </location>
</feature>
<dbReference type="EMBL" id="AP022610">
    <property type="protein sequence ID" value="BBZ28534.1"/>
    <property type="molecule type" value="Genomic_DNA"/>
</dbReference>
<feature type="transmembrane region" description="Helical" evidence="1">
    <location>
        <begin position="177"/>
        <end position="197"/>
    </location>
</feature>
<feature type="transmembrane region" description="Helical" evidence="1">
    <location>
        <begin position="69"/>
        <end position="87"/>
    </location>
</feature>